<name>A0A8J3KAG6_9ACTN</name>
<organism evidence="6 7">
    <name type="scientific">Catellatospora citrea</name>
    <dbReference type="NCBI Taxonomy" id="53366"/>
    <lineage>
        <taxon>Bacteria</taxon>
        <taxon>Bacillati</taxon>
        <taxon>Actinomycetota</taxon>
        <taxon>Actinomycetes</taxon>
        <taxon>Micromonosporales</taxon>
        <taxon>Micromonosporaceae</taxon>
        <taxon>Catellatospora</taxon>
    </lineage>
</organism>
<dbReference type="Proteomes" id="UP000659904">
    <property type="component" value="Unassembled WGS sequence"/>
</dbReference>
<protein>
    <submittedName>
        <fullName evidence="6">N5,N10-methylene tetrahydromethanopterin reductase</fullName>
    </submittedName>
</protein>
<evidence type="ECO:0000313" key="6">
    <source>
        <dbReference type="EMBL" id="GIF95977.1"/>
    </source>
</evidence>
<evidence type="ECO:0000313" key="7">
    <source>
        <dbReference type="Proteomes" id="UP000659904"/>
    </source>
</evidence>
<sequence>MADKVQFGLAVTPSAHDVAGMTALARAADEAGLDLIAVQDHPYQAGHLDTLTALAHLGTLTTRVRLLTDVADMALRPVPMLAKAAASMDVLTGGRFELGVGSGGFPDAVAAMGGNAVRGGAAVEFTAEALRLLRAALDADGPIAMDGRHHRIGGYQPGPVPAHRVPVWLGAQGPRMLRLIGALADGWISPLNVYVPPGEVPAKQDLIDDAARRAGRDPAEVRRLYNVLGMIGDAHRGKGLFGSAETWAQTLAGWVHGLRFDTFVFWPVADERDQLRRFAQEVVPRVRELTA</sequence>
<dbReference type="GO" id="GO:0046306">
    <property type="term" value="P:alkanesulfonate catabolic process"/>
    <property type="evidence" value="ECO:0007669"/>
    <property type="project" value="TreeGrafter"/>
</dbReference>
<evidence type="ECO:0000256" key="3">
    <source>
        <dbReference type="ARBA" id="ARBA00023002"/>
    </source>
</evidence>
<evidence type="ECO:0000256" key="4">
    <source>
        <dbReference type="ARBA" id="ARBA00023033"/>
    </source>
</evidence>
<dbReference type="PANTHER" id="PTHR42847">
    <property type="entry name" value="ALKANESULFONATE MONOOXYGENASE"/>
    <property type="match status" value="1"/>
</dbReference>
<dbReference type="Pfam" id="PF00296">
    <property type="entry name" value="Bac_luciferase"/>
    <property type="match status" value="1"/>
</dbReference>
<evidence type="ECO:0000256" key="1">
    <source>
        <dbReference type="ARBA" id="ARBA00022630"/>
    </source>
</evidence>
<reference evidence="6 7" key="1">
    <citation type="submission" date="2021-01" db="EMBL/GenBank/DDBJ databases">
        <title>Whole genome shotgun sequence of Catellatospora citrea NBRC 14495.</title>
        <authorList>
            <person name="Komaki H."/>
            <person name="Tamura T."/>
        </authorList>
    </citation>
    <scope>NUCLEOTIDE SEQUENCE [LARGE SCALE GENOMIC DNA]</scope>
    <source>
        <strain evidence="6 7">NBRC 14495</strain>
    </source>
</reference>
<dbReference type="CDD" id="cd01097">
    <property type="entry name" value="Tetrahydromethanopterin_reductase"/>
    <property type="match status" value="1"/>
</dbReference>
<comment type="caution">
    <text evidence="6">The sequence shown here is derived from an EMBL/GenBank/DDBJ whole genome shotgun (WGS) entry which is preliminary data.</text>
</comment>
<keyword evidence="4" id="KW-0503">Monooxygenase</keyword>
<keyword evidence="1" id="KW-0285">Flavoprotein</keyword>
<keyword evidence="3" id="KW-0560">Oxidoreductase</keyword>
<dbReference type="RefSeq" id="WP_120320935.1">
    <property type="nucleotide sequence ID" value="NZ_BONH01000002.1"/>
</dbReference>
<dbReference type="AlphaFoldDB" id="A0A8J3KAG6"/>
<gene>
    <name evidence="6" type="primary">hmd_1</name>
    <name evidence="6" type="ORF">Cci01nite_10710</name>
</gene>
<feature type="domain" description="Luciferase-like" evidence="5">
    <location>
        <begin position="14"/>
        <end position="228"/>
    </location>
</feature>
<evidence type="ECO:0000259" key="5">
    <source>
        <dbReference type="Pfam" id="PF00296"/>
    </source>
</evidence>
<dbReference type="SUPFAM" id="SSF51679">
    <property type="entry name" value="Bacterial luciferase-like"/>
    <property type="match status" value="1"/>
</dbReference>
<accession>A0A8J3KAG6</accession>
<dbReference type="Gene3D" id="3.20.20.30">
    <property type="entry name" value="Luciferase-like domain"/>
    <property type="match status" value="1"/>
</dbReference>
<dbReference type="GO" id="GO:0008726">
    <property type="term" value="F:alkanesulfonate monooxygenase activity"/>
    <property type="evidence" value="ECO:0007669"/>
    <property type="project" value="TreeGrafter"/>
</dbReference>
<keyword evidence="2" id="KW-0288">FMN</keyword>
<keyword evidence="7" id="KW-1185">Reference proteome</keyword>
<evidence type="ECO:0000256" key="2">
    <source>
        <dbReference type="ARBA" id="ARBA00022643"/>
    </source>
</evidence>
<dbReference type="InterPro" id="IPR050172">
    <property type="entry name" value="SsuD_RutA_monooxygenase"/>
</dbReference>
<dbReference type="InterPro" id="IPR036661">
    <property type="entry name" value="Luciferase-like_sf"/>
</dbReference>
<dbReference type="EMBL" id="BONH01000002">
    <property type="protein sequence ID" value="GIF95977.1"/>
    <property type="molecule type" value="Genomic_DNA"/>
</dbReference>
<dbReference type="PANTHER" id="PTHR42847:SF4">
    <property type="entry name" value="ALKANESULFONATE MONOOXYGENASE-RELATED"/>
    <property type="match status" value="1"/>
</dbReference>
<dbReference type="InterPro" id="IPR011251">
    <property type="entry name" value="Luciferase-like_dom"/>
</dbReference>
<proteinExistence type="predicted"/>